<dbReference type="GO" id="GO:0006665">
    <property type="term" value="P:sphingolipid metabolic process"/>
    <property type="evidence" value="ECO:0007669"/>
    <property type="project" value="InterPro"/>
</dbReference>
<accession>A0A7E6EGR3</accession>
<dbReference type="Gene3D" id="1.10.225.10">
    <property type="entry name" value="Saposin-like"/>
    <property type="match status" value="7"/>
</dbReference>
<dbReference type="PANTHER" id="PTHR11480">
    <property type="entry name" value="SAPOSIN-RELATED"/>
    <property type="match status" value="1"/>
</dbReference>
<dbReference type="GO" id="GO:0005576">
    <property type="term" value="C:extracellular region"/>
    <property type="evidence" value="ECO:0007669"/>
    <property type="project" value="UniProtKB-SubCell"/>
</dbReference>
<dbReference type="Pfam" id="PF03489">
    <property type="entry name" value="SapB_2"/>
    <property type="match status" value="5"/>
</dbReference>
<keyword evidence="4" id="KW-0677">Repeat</keyword>
<organism evidence="10 11">
    <name type="scientific">Octopus sinensis</name>
    <name type="common">East Asian common octopus</name>
    <dbReference type="NCBI Taxonomy" id="2607531"/>
    <lineage>
        <taxon>Eukaryota</taxon>
        <taxon>Metazoa</taxon>
        <taxon>Spiralia</taxon>
        <taxon>Lophotrochozoa</taxon>
        <taxon>Mollusca</taxon>
        <taxon>Cephalopoda</taxon>
        <taxon>Coleoidea</taxon>
        <taxon>Octopodiformes</taxon>
        <taxon>Octopoda</taxon>
        <taxon>Incirrata</taxon>
        <taxon>Octopodidae</taxon>
        <taxon>Octopus</taxon>
    </lineage>
</organism>
<protein>
    <submittedName>
        <fullName evidence="11">Prosaposin isoform X2</fullName>
    </submittedName>
</protein>
<dbReference type="SMART" id="SM00162">
    <property type="entry name" value="SAPA"/>
    <property type="match status" value="1"/>
</dbReference>
<dbReference type="Pfam" id="PF05184">
    <property type="entry name" value="SapB_1"/>
    <property type="match status" value="2"/>
</dbReference>
<dbReference type="Pfam" id="PF02199">
    <property type="entry name" value="SapA"/>
    <property type="match status" value="1"/>
</dbReference>
<comment type="subcellular location">
    <subcellularLocation>
        <location evidence="1">Secreted</location>
    </subcellularLocation>
</comment>
<feature type="domain" description="Saposin B-type" evidence="8">
    <location>
        <begin position="283"/>
        <end position="364"/>
    </location>
</feature>
<dbReference type="PANTHER" id="PTHR11480:SF3">
    <property type="entry name" value="BCDNA.GH08312"/>
    <property type="match status" value="1"/>
</dbReference>
<dbReference type="InterPro" id="IPR007856">
    <property type="entry name" value="SapB_1"/>
</dbReference>
<evidence type="ECO:0000256" key="2">
    <source>
        <dbReference type="ARBA" id="ARBA00022525"/>
    </source>
</evidence>
<feature type="domain" description="Saposin B-type" evidence="8">
    <location>
        <begin position="729"/>
        <end position="810"/>
    </location>
</feature>
<gene>
    <name evidence="11" type="primary">LOC115209891</name>
</gene>
<dbReference type="InterPro" id="IPR008139">
    <property type="entry name" value="SaposinB_dom"/>
</dbReference>
<feature type="signal peptide" evidence="7">
    <location>
        <begin position="1"/>
        <end position="19"/>
    </location>
</feature>
<feature type="domain" description="Saposin B-type" evidence="8">
    <location>
        <begin position="504"/>
        <end position="585"/>
    </location>
</feature>
<proteinExistence type="predicted"/>
<dbReference type="Proteomes" id="UP000515154">
    <property type="component" value="Linkage group LG1"/>
</dbReference>
<dbReference type="Pfam" id="PF20825">
    <property type="entry name" value="Saposin"/>
    <property type="match status" value="1"/>
</dbReference>
<name>A0A7E6EGR3_9MOLL</name>
<dbReference type="InterPro" id="IPR008138">
    <property type="entry name" value="SapB_2"/>
</dbReference>
<evidence type="ECO:0000256" key="1">
    <source>
        <dbReference type="ARBA" id="ARBA00004613"/>
    </source>
</evidence>
<keyword evidence="6" id="KW-0325">Glycoprotein</keyword>
<evidence type="ECO:0000256" key="7">
    <source>
        <dbReference type="SAM" id="SignalP"/>
    </source>
</evidence>
<evidence type="ECO:0000259" key="9">
    <source>
        <dbReference type="PROSITE" id="PS51110"/>
    </source>
</evidence>
<evidence type="ECO:0000313" key="10">
    <source>
        <dbReference type="Proteomes" id="UP000515154"/>
    </source>
</evidence>
<dbReference type="GO" id="GO:0005764">
    <property type="term" value="C:lysosome"/>
    <property type="evidence" value="ECO:0007669"/>
    <property type="project" value="InterPro"/>
</dbReference>
<evidence type="ECO:0000259" key="8">
    <source>
        <dbReference type="PROSITE" id="PS50015"/>
    </source>
</evidence>
<dbReference type="InterPro" id="IPR048593">
    <property type="entry name" value="AOAH_Saposin_N"/>
</dbReference>
<keyword evidence="2" id="KW-0964">Secreted</keyword>
<dbReference type="AlphaFoldDB" id="A0A7E6EGR3"/>
<dbReference type="FunFam" id="1.10.225.10:FF:000002">
    <property type="entry name" value="prosaposin isoform X2"/>
    <property type="match status" value="1"/>
</dbReference>
<dbReference type="InterPro" id="IPR003119">
    <property type="entry name" value="SAP_A"/>
</dbReference>
<dbReference type="PRINTS" id="PR01797">
    <property type="entry name" value="SAPOSIN"/>
</dbReference>
<feature type="domain" description="Saposin B-type" evidence="8">
    <location>
        <begin position="69"/>
        <end position="151"/>
    </location>
</feature>
<keyword evidence="3 7" id="KW-0732">Signal</keyword>
<keyword evidence="10" id="KW-1185">Reference proteome</keyword>
<dbReference type="SUPFAM" id="SSF47862">
    <property type="entry name" value="Saposin"/>
    <property type="match status" value="6"/>
</dbReference>
<feature type="domain" description="Saposin B-type" evidence="8">
    <location>
        <begin position="386"/>
        <end position="467"/>
    </location>
</feature>
<dbReference type="PROSITE" id="PS50015">
    <property type="entry name" value="SAP_B"/>
    <property type="match status" value="7"/>
</dbReference>
<reference evidence="11" key="1">
    <citation type="submission" date="2025-08" db="UniProtKB">
        <authorList>
            <consortium name="RefSeq"/>
        </authorList>
    </citation>
    <scope>IDENTIFICATION</scope>
</reference>
<keyword evidence="5" id="KW-1015">Disulfide bond</keyword>
<evidence type="ECO:0000256" key="5">
    <source>
        <dbReference type="ARBA" id="ARBA00023157"/>
    </source>
</evidence>
<evidence type="ECO:0000256" key="6">
    <source>
        <dbReference type="ARBA" id="ARBA00023180"/>
    </source>
</evidence>
<dbReference type="InterPro" id="IPR011001">
    <property type="entry name" value="Saposin-like"/>
</dbReference>
<evidence type="ECO:0000256" key="3">
    <source>
        <dbReference type="ARBA" id="ARBA00022729"/>
    </source>
</evidence>
<dbReference type="InterPro" id="IPR051428">
    <property type="entry name" value="Sphingo_Act-Surfact_Prot"/>
</dbReference>
<dbReference type="InterPro" id="IPR008373">
    <property type="entry name" value="Saposin"/>
</dbReference>
<feature type="domain" description="Saposin A-type" evidence="9">
    <location>
        <begin position="27"/>
        <end position="66"/>
    </location>
</feature>
<dbReference type="RefSeq" id="XP_036354761.1">
    <property type="nucleotide sequence ID" value="XM_036498868.1"/>
</dbReference>
<evidence type="ECO:0000256" key="4">
    <source>
        <dbReference type="ARBA" id="ARBA00022737"/>
    </source>
</evidence>
<dbReference type="GO" id="GO:0016020">
    <property type="term" value="C:membrane"/>
    <property type="evidence" value="ECO:0007669"/>
    <property type="project" value="GOC"/>
</dbReference>
<feature type="chain" id="PRO_5028958416" evidence="7">
    <location>
        <begin position="20"/>
        <end position="821"/>
    </location>
</feature>
<dbReference type="PROSITE" id="PS51110">
    <property type="entry name" value="SAP_A"/>
    <property type="match status" value="1"/>
</dbReference>
<feature type="domain" description="Saposin B-type" evidence="8">
    <location>
        <begin position="184"/>
        <end position="266"/>
    </location>
</feature>
<dbReference type="SMART" id="SM00741">
    <property type="entry name" value="SapB"/>
    <property type="match status" value="7"/>
</dbReference>
<feature type="domain" description="Saposin B-type" evidence="8">
    <location>
        <begin position="592"/>
        <end position="674"/>
    </location>
</feature>
<evidence type="ECO:0000313" key="11">
    <source>
        <dbReference type="RefSeq" id="XP_036354761.1"/>
    </source>
</evidence>
<sequence length="821" mass="91858">MSFNSLFLVWLGILGCAFGSTTRRPFALVGQNHCTWGPAYWCSHVAKAKECGAIEHCATVWGKLKFPEKAETCSVCESFIIGAEKLKENKIEMKKIGYYMDSMCSYFKGAEIQKTCQKNVVEFLPELFKLLEFGMNTKSICHTLDFCQEGRFALDLKAFNSKHGITTTVTTTTQVTNSTTESPDKKMCNDCKVFFTDVRQRMTSNAVVHNIENAFDKEVCPYLGPFEGIVCKEYVGDYVPLIMQQLSMYIAPEFLCSLLTFCPMSKEAAISQLMESIVHNNNLKDECKNCKMFLEKIKEDLTANTTTQELQNILKKEVCSHLGEYKEMCELVVENYAGLIVTDLVEKINSSVVCHDIGVCSTQILIQAVADHFSKMKFSTANPFQEATECEMCKVLLKELHTVVEDKHVQQQITDFISNEVCSRLGDMKSSCLQLVMEYKPLIIKSIESLLDPVAGCTAVGMCTKEDSVVAKTSSMIMATLLPARKLPFLRVGLVLPEKPTAKDSEECLICKELIKGLENLLEQDNIEKEIAAVLDKLCSILPNSYSKSCKSFIDKYTEGIIFLLVKELNPDILCSSLNVCTGTVNIAAKSDDPGCSYCTKIVDKAAGYLHAHSDITENNFKEYMYNLCEKGGQYTVICEAAVDKYSQTIYNDLKKEMSSESMCASLNLCSASALTLKPQTEHFFVVMCEILKATGVNTECKDLATISKEIHAGIKTTSNELSVKTVKSFPGCYACKFVVKEIEERIASKATEAEIRKVVDKICEEISEEVKKECDALIVNYEDVLIKLLEQRFPAETVCKKLQHCSDSHTLYYKPKMTIV</sequence>